<evidence type="ECO:0000313" key="2">
    <source>
        <dbReference type="EMBL" id="MDC0714218.1"/>
    </source>
</evidence>
<comment type="caution">
    <text evidence="2">The sequence shown here is derived from an EMBL/GenBank/DDBJ whole genome shotgun (WGS) entry which is preliminary data.</text>
</comment>
<proteinExistence type="predicted"/>
<keyword evidence="3" id="KW-1185">Reference proteome</keyword>
<organism evidence="2 3">
    <name type="scientific">Stigmatella ashevillensis</name>
    <dbReference type="NCBI Taxonomy" id="2995309"/>
    <lineage>
        <taxon>Bacteria</taxon>
        <taxon>Pseudomonadati</taxon>
        <taxon>Myxococcota</taxon>
        <taxon>Myxococcia</taxon>
        <taxon>Myxococcales</taxon>
        <taxon>Cystobacterineae</taxon>
        <taxon>Archangiaceae</taxon>
        <taxon>Stigmatella</taxon>
    </lineage>
</organism>
<dbReference type="RefSeq" id="WP_272144787.1">
    <property type="nucleotide sequence ID" value="NZ_JAQNDM010000002.1"/>
</dbReference>
<feature type="compositionally biased region" description="Low complexity" evidence="1">
    <location>
        <begin position="115"/>
        <end position="136"/>
    </location>
</feature>
<sequence>MSPHARTSHPSLQKMRLPELQARYREMVGEATRSPNRTWLIRRIEEALAARERPKATQEQAPIKPTKGRAPEKAKAHQATAPAEQATQSQEGKKAEDFAPAPAGATPSRSGKKGATPAPAKSTSSASAATTSASAAGQLATKPPRGRFSAMTVEQLQAMYLEVVGRPTGSDSKAYLIWKIREAEKGRIPVGPRTTCRSQGEPGDMKVLPLRLEGKVVDQLDEAWRSRGIRSRTEFLRRSLACYLTQLGAKDTAALFAAEAALA</sequence>
<dbReference type="EMBL" id="JAQNDM010000002">
    <property type="protein sequence ID" value="MDC0714218.1"/>
    <property type="molecule type" value="Genomic_DNA"/>
</dbReference>
<reference evidence="2 3" key="1">
    <citation type="submission" date="2022-11" db="EMBL/GenBank/DDBJ databases">
        <title>Minimal conservation of predation-associated metabolite biosynthetic gene clusters underscores biosynthetic potential of Myxococcota including descriptions for ten novel species: Archangium lansinium sp. nov., Myxococcus landrumus sp. nov., Nannocystis bai.</title>
        <authorList>
            <person name="Ahearne A."/>
            <person name="Stevens C."/>
            <person name="Dowd S."/>
        </authorList>
    </citation>
    <scope>NUCLEOTIDE SEQUENCE [LARGE SCALE GENOMIC DNA]</scope>
    <source>
        <strain evidence="2 3">NCWAL01</strain>
    </source>
</reference>
<gene>
    <name evidence="2" type="ORF">POL68_37500</name>
</gene>
<accession>A0ABT5DKS4</accession>
<evidence type="ECO:0000256" key="1">
    <source>
        <dbReference type="SAM" id="MobiDB-lite"/>
    </source>
</evidence>
<dbReference type="Proteomes" id="UP001221838">
    <property type="component" value="Unassembled WGS sequence"/>
</dbReference>
<evidence type="ECO:0000313" key="3">
    <source>
        <dbReference type="Proteomes" id="UP001221838"/>
    </source>
</evidence>
<feature type="region of interest" description="Disordered" evidence="1">
    <location>
        <begin position="48"/>
        <end position="146"/>
    </location>
</feature>
<dbReference type="CDD" id="cd22231">
    <property type="entry name" value="RHH_NikR_HicB-like"/>
    <property type="match status" value="1"/>
</dbReference>
<protein>
    <submittedName>
        <fullName evidence="2">DUF2924 domain-containing protein</fullName>
    </submittedName>
</protein>
<name>A0ABT5DKS4_9BACT</name>